<protein>
    <submittedName>
        <fullName evidence="2">Uncharacterized protein</fullName>
    </submittedName>
</protein>
<proteinExistence type="predicted"/>
<keyword evidence="3" id="KW-1185">Reference proteome</keyword>
<feature type="compositionally biased region" description="Low complexity" evidence="1">
    <location>
        <begin position="1"/>
        <end position="19"/>
    </location>
</feature>
<organism evidence="2">
    <name type="scientific">Oryza glumipatula</name>
    <dbReference type="NCBI Taxonomy" id="40148"/>
    <lineage>
        <taxon>Eukaryota</taxon>
        <taxon>Viridiplantae</taxon>
        <taxon>Streptophyta</taxon>
        <taxon>Embryophyta</taxon>
        <taxon>Tracheophyta</taxon>
        <taxon>Spermatophyta</taxon>
        <taxon>Magnoliopsida</taxon>
        <taxon>Liliopsida</taxon>
        <taxon>Poales</taxon>
        <taxon>Poaceae</taxon>
        <taxon>BOP clade</taxon>
        <taxon>Oryzoideae</taxon>
        <taxon>Oryzeae</taxon>
        <taxon>Oryzinae</taxon>
        <taxon>Oryza</taxon>
    </lineage>
</organism>
<dbReference type="EnsemblPlants" id="OGLUM07G06060.1">
    <property type="protein sequence ID" value="OGLUM07G06060.1"/>
    <property type="gene ID" value="OGLUM07G06060"/>
</dbReference>
<sequence>MAPPSSAQATASTLSQSSPWPGRGEELHEECFAQQAGKMRCSHRQSLPCASHQARGRDSLMRPRRTPSSSGRQLLLTAADPVARSSRRHHLRTGPVPRPLLPPPHGTRAAAAAAASVRPSLHRLRAALARDTASVRPSRRRLRR</sequence>
<dbReference type="HOGENOM" id="CLU_1799481_0_0_1"/>
<dbReference type="AlphaFoldDB" id="A0A0E0AGZ0"/>
<feature type="region of interest" description="Disordered" evidence="1">
    <location>
        <begin position="1"/>
        <end position="28"/>
    </location>
</feature>
<evidence type="ECO:0000313" key="3">
    <source>
        <dbReference type="Proteomes" id="UP000026961"/>
    </source>
</evidence>
<evidence type="ECO:0000256" key="1">
    <source>
        <dbReference type="SAM" id="MobiDB-lite"/>
    </source>
</evidence>
<reference evidence="2" key="2">
    <citation type="submission" date="2018-05" db="EMBL/GenBank/DDBJ databases">
        <title>OgluRS3 (Oryza glumaepatula Reference Sequence Version 3).</title>
        <authorList>
            <person name="Zhang J."/>
            <person name="Kudrna D."/>
            <person name="Lee S."/>
            <person name="Talag J."/>
            <person name="Welchert J."/>
            <person name="Wing R.A."/>
        </authorList>
    </citation>
    <scope>NUCLEOTIDE SEQUENCE [LARGE SCALE GENOMIC DNA]</scope>
</reference>
<reference evidence="2" key="1">
    <citation type="submission" date="2015-04" db="UniProtKB">
        <authorList>
            <consortium name="EnsemblPlants"/>
        </authorList>
    </citation>
    <scope>IDENTIFICATION</scope>
</reference>
<feature type="compositionally biased region" description="Pro residues" evidence="1">
    <location>
        <begin position="96"/>
        <end position="105"/>
    </location>
</feature>
<evidence type="ECO:0000313" key="2">
    <source>
        <dbReference type="EnsemblPlants" id="OGLUM07G06060.1"/>
    </source>
</evidence>
<accession>A0A0E0AGZ0</accession>
<dbReference type="Proteomes" id="UP000026961">
    <property type="component" value="Chromosome 7"/>
</dbReference>
<feature type="region of interest" description="Disordered" evidence="1">
    <location>
        <begin position="44"/>
        <end position="114"/>
    </location>
</feature>
<name>A0A0E0AGZ0_9ORYZ</name>
<dbReference type="Gramene" id="OGLUM07G06060.1">
    <property type="protein sequence ID" value="OGLUM07G06060.1"/>
    <property type="gene ID" value="OGLUM07G06060"/>
</dbReference>